<dbReference type="EMBL" id="BLKZ01000002">
    <property type="protein sequence ID" value="GFG93287.1"/>
    <property type="molecule type" value="Genomic_DNA"/>
</dbReference>
<keyword evidence="3" id="KW-1185">Reference proteome</keyword>
<dbReference type="RefSeq" id="WP_163719096.1">
    <property type="nucleotide sequence ID" value="NZ_BLKZ01000002.1"/>
</dbReference>
<dbReference type="AlphaFoldDB" id="A0A7I9YXM3"/>
<protein>
    <submittedName>
        <fullName evidence="2">Uncharacterized protein</fullName>
    </submittedName>
</protein>
<feature type="transmembrane region" description="Helical" evidence="1">
    <location>
        <begin position="50"/>
        <end position="70"/>
    </location>
</feature>
<comment type="caution">
    <text evidence="2">The sequence shown here is derived from an EMBL/GenBank/DDBJ whole genome shotgun (WGS) entry which is preliminary data.</text>
</comment>
<organism evidence="2 3">
    <name type="scientific">Mycobacterium bourgelatii</name>
    <dbReference type="NCBI Taxonomy" id="1273442"/>
    <lineage>
        <taxon>Bacteria</taxon>
        <taxon>Bacillati</taxon>
        <taxon>Actinomycetota</taxon>
        <taxon>Actinomycetes</taxon>
        <taxon>Mycobacteriales</taxon>
        <taxon>Mycobacteriaceae</taxon>
        <taxon>Mycobacterium</taxon>
    </lineage>
</organism>
<keyword evidence="1" id="KW-0472">Membrane</keyword>
<dbReference type="Proteomes" id="UP000465360">
    <property type="component" value="Unassembled WGS sequence"/>
</dbReference>
<evidence type="ECO:0000256" key="1">
    <source>
        <dbReference type="SAM" id="Phobius"/>
    </source>
</evidence>
<evidence type="ECO:0000313" key="3">
    <source>
        <dbReference type="Proteomes" id="UP000465360"/>
    </source>
</evidence>
<keyword evidence="1" id="KW-1133">Transmembrane helix</keyword>
<reference evidence="2 3" key="1">
    <citation type="journal article" date="2019" name="Emerg. Microbes Infect.">
        <title>Comprehensive subspecies identification of 175 nontuberculous mycobacteria species based on 7547 genomic profiles.</title>
        <authorList>
            <person name="Matsumoto Y."/>
            <person name="Kinjo T."/>
            <person name="Motooka D."/>
            <person name="Nabeya D."/>
            <person name="Jung N."/>
            <person name="Uechi K."/>
            <person name="Horii T."/>
            <person name="Iida T."/>
            <person name="Fujita J."/>
            <person name="Nakamura S."/>
        </authorList>
    </citation>
    <scope>NUCLEOTIDE SEQUENCE [LARGE SCALE GENOMIC DNA]</scope>
    <source>
        <strain evidence="2 3">JCM 30725</strain>
    </source>
</reference>
<name>A0A7I9YXM3_MYCBU</name>
<proteinExistence type="predicted"/>
<feature type="transmembrane region" description="Helical" evidence="1">
    <location>
        <begin position="21"/>
        <end position="44"/>
    </location>
</feature>
<keyword evidence="1" id="KW-0812">Transmembrane</keyword>
<gene>
    <name evidence="2" type="ORF">MBOU_53290</name>
</gene>
<sequence length="86" mass="8788">MSYTATSCERSALFTGADDNGVRLPGLIAAVTWAVGLVAGMISLATGHGAVAIVILTLAVMSPWVGLAWVSRSRPTSGPFEPADLS</sequence>
<evidence type="ECO:0000313" key="2">
    <source>
        <dbReference type="EMBL" id="GFG93287.1"/>
    </source>
</evidence>
<accession>A0A7I9YXM3</accession>